<dbReference type="Gene3D" id="3.20.20.140">
    <property type="entry name" value="Metal-dependent hydrolases"/>
    <property type="match status" value="1"/>
</dbReference>
<dbReference type="GO" id="GO:0006145">
    <property type="term" value="P:purine nucleobase catabolic process"/>
    <property type="evidence" value="ECO:0007669"/>
    <property type="project" value="TreeGrafter"/>
</dbReference>
<evidence type="ECO:0000313" key="7">
    <source>
        <dbReference type="EMBL" id="KAF2244591.1"/>
    </source>
</evidence>
<dbReference type="SUPFAM" id="SSF51556">
    <property type="entry name" value="Metallo-dependent hydrolases"/>
    <property type="match status" value="1"/>
</dbReference>
<dbReference type="Proteomes" id="UP000800094">
    <property type="component" value="Unassembled WGS sequence"/>
</dbReference>
<dbReference type="PANTHER" id="PTHR43668">
    <property type="entry name" value="ALLANTOINASE"/>
    <property type="match status" value="1"/>
</dbReference>
<comment type="cofactor">
    <cofactor evidence="1">
        <name>Zn(2+)</name>
        <dbReference type="ChEBI" id="CHEBI:29105"/>
    </cofactor>
</comment>
<dbReference type="Pfam" id="PF07969">
    <property type="entry name" value="Amidohydro_3"/>
    <property type="match status" value="1"/>
</dbReference>
<dbReference type="InterPro" id="IPR011059">
    <property type="entry name" value="Metal-dep_hydrolase_composite"/>
</dbReference>
<dbReference type="RefSeq" id="XP_033679595.1">
    <property type="nucleotide sequence ID" value="XM_033826058.1"/>
</dbReference>
<keyword evidence="8" id="KW-1185">Reference proteome</keyword>
<reference evidence="7" key="1">
    <citation type="journal article" date="2020" name="Stud. Mycol.">
        <title>101 Dothideomycetes genomes: a test case for predicting lifestyles and emergence of pathogens.</title>
        <authorList>
            <person name="Haridas S."/>
            <person name="Albert R."/>
            <person name="Binder M."/>
            <person name="Bloem J."/>
            <person name="Labutti K."/>
            <person name="Salamov A."/>
            <person name="Andreopoulos B."/>
            <person name="Baker S."/>
            <person name="Barry K."/>
            <person name="Bills G."/>
            <person name="Bluhm B."/>
            <person name="Cannon C."/>
            <person name="Castanera R."/>
            <person name="Culley D."/>
            <person name="Daum C."/>
            <person name="Ezra D."/>
            <person name="Gonzalez J."/>
            <person name="Henrissat B."/>
            <person name="Kuo A."/>
            <person name="Liang C."/>
            <person name="Lipzen A."/>
            <person name="Lutzoni F."/>
            <person name="Magnuson J."/>
            <person name="Mondo S."/>
            <person name="Nolan M."/>
            <person name="Ohm R."/>
            <person name="Pangilinan J."/>
            <person name="Park H.-J."/>
            <person name="Ramirez L."/>
            <person name="Alfaro M."/>
            <person name="Sun H."/>
            <person name="Tritt A."/>
            <person name="Yoshinaga Y."/>
            <person name="Zwiers L.-H."/>
            <person name="Turgeon B."/>
            <person name="Goodwin S."/>
            <person name="Spatafora J."/>
            <person name="Crous P."/>
            <person name="Grigoriev I."/>
        </authorList>
    </citation>
    <scope>NUCLEOTIDE SEQUENCE</scope>
    <source>
        <strain evidence="7">CBS 122368</strain>
    </source>
</reference>
<feature type="region of interest" description="Disordered" evidence="4">
    <location>
        <begin position="364"/>
        <end position="395"/>
    </location>
</feature>
<dbReference type="OrthoDB" id="10258955at2759"/>
<keyword evidence="2" id="KW-0479">Metal-binding</keyword>
<dbReference type="InterPro" id="IPR013108">
    <property type="entry name" value="Amidohydro_3"/>
</dbReference>
<dbReference type="PROSITE" id="PS00482">
    <property type="entry name" value="DIHYDROOROTASE_1"/>
    <property type="match status" value="1"/>
</dbReference>
<gene>
    <name evidence="7" type="ORF">BU26DRAFT_490512</name>
</gene>
<dbReference type="InterPro" id="IPR002195">
    <property type="entry name" value="Dihydroorotase_CS"/>
</dbReference>
<dbReference type="InterPro" id="IPR050138">
    <property type="entry name" value="DHOase/Allantoinase_Hydrolase"/>
</dbReference>
<feature type="compositionally biased region" description="Acidic residues" evidence="4">
    <location>
        <begin position="378"/>
        <end position="389"/>
    </location>
</feature>
<dbReference type="InterPro" id="IPR006680">
    <property type="entry name" value="Amidohydro-rel"/>
</dbReference>
<dbReference type="Pfam" id="PF01979">
    <property type="entry name" value="Amidohydro_1"/>
    <property type="match status" value="1"/>
</dbReference>
<dbReference type="GO" id="GO:0004038">
    <property type="term" value="F:allantoinase activity"/>
    <property type="evidence" value="ECO:0007669"/>
    <property type="project" value="TreeGrafter"/>
</dbReference>
<dbReference type="AlphaFoldDB" id="A0A6A6I2M1"/>
<feature type="domain" description="Amidohydrolase-related" evidence="5">
    <location>
        <begin position="74"/>
        <end position="203"/>
    </location>
</feature>
<evidence type="ECO:0000256" key="4">
    <source>
        <dbReference type="SAM" id="MobiDB-lite"/>
    </source>
</evidence>
<name>A0A6A6I2M1_9PLEO</name>
<proteinExistence type="predicted"/>
<evidence type="ECO:0000259" key="6">
    <source>
        <dbReference type="Pfam" id="PF07969"/>
    </source>
</evidence>
<sequence length="527" mass="57693">MAPHATTPPPMPHSVPLHPITVLASSRAVVAGRLTEATIVISNVTGKITAIFHSVLPRADFPEGTTYHDYSPRILLPGLVDAHVHLNEPGRTEWEGFWTGTRAAAFGGVTTVVDMPLNAIPPTTTVENLKIKVEAAQGKCWVDVGFYGGVVPGNAGELKALVKEGVLGFKGFLIDKFPAVTSTDIEKALTELKDSATTLMFHAEMIPPITDSVGDDVQRAHPPLAPSGPLTHYSTFLDSRPPSFETYAIDEILSLAHLAPDLQLHIVHLSAVEAIPLLREARQKGIKITAETCFHYLTLAAENIKEGDTRHKCCPPIRSQTNQDGLWEELLNDQADGVIKTVVSDHSPCTPNIKLLPAAFAPKKESKRKPGHTHDCDSCESSEGEEEGPEEKGDFFSAWGGISSVGLGLPILWTEGTRRDENFSVEEIVRWCCKNTAKQVGLERSKGDLGVGYDADIVVFDDTAEFMVEPNTMLFRNKVSPYENKTLKGVVRETWLRGQRIFTREDEFTEKAGPRGKLLLEPKKMSK</sequence>
<accession>A0A6A6I2M1</accession>
<dbReference type="GeneID" id="54579388"/>
<dbReference type="PANTHER" id="PTHR43668:SF2">
    <property type="entry name" value="ALLANTOINASE"/>
    <property type="match status" value="1"/>
</dbReference>
<protein>
    <submittedName>
        <fullName evidence="7">Allantoinase</fullName>
    </submittedName>
</protein>
<dbReference type="GO" id="GO:0046872">
    <property type="term" value="F:metal ion binding"/>
    <property type="evidence" value="ECO:0007669"/>
    <property type="project" value="UniProtKB-KW"/>
</dbReference>
<evidence type="ECO:0000256" key="2">
    <source>
        <dbReference type="ARBA" id="ARBA00022723"/>
    </source>
</evidence>
<feature type="domain" description="Amidohydrolase 3" evidence="6">
    <location>
        <begin position="415"/>
        <end position="502"/>
    </location>
</feature>
<dbReference type="SUPFAM" id="SSF51338">
    <property type="entry name" value="Composite domain of metallo-dependent hydrolases"/>
    <property type="match status" value="1"/>
</dbReference>
<evidence type="ECO:0000256" key="3">
    <source>
        <dbReference type="ARBA" id="ARBA00022801"/>
    </source>
</evidence>
<dbReference type="GO" id="GO:0005737">
    <property type="term" value="C:cytoplasm"/>
    <property type="evidence" value="ECO:0007669"/>
    <property type="project" value="TreeGrafter"/>
</dbReference>
<keyword evidence="3" id="KW-0378">Hydrolase</keyword>
<dbReference type="InterPro" id="IPR032466">
    <property type="entry name" value="Metal_Hydrolase"/>
</dbReference>
<evidence type="ECO:0000313" key="8">
    <source>
        <dbReference type="Proteomes" id="UP000800094"/>
    </source>
</evidence>
<organism evidence="7 8">
    <name type="scientific">Trematosphaeria pertusa</name>
    <dbReference type="NCBI Taxonomy" id="390896"/>
    <lineage>
        <taxon>Eukaryota</taxon>
        <taxon>Fungi</taxon>
        <taxon>Dikarya</taxon>
        <taxon>Ascomycota</taxon>
        <taxon>Pezizomycotina</taxon>
        <taxon>Dothideomycetes</taxon>
        <taxon>Pleosporomycetidae</taxon>
        <taxon>Pleosporales</taxon>
        <taxon>Massarineae</taxon>
        <taxon>Trematosphaeriaceae</taxon>
        <taxon>Trematosphaeria</taxon>
    </lineage>
</organism>
<dbReference type="EMBL" id="ML987202">
    <property type="protein sequence ID" value="KAF2244591.1"/>
    <property type="molecule type" value="Genomic_DNA"/>
</dbReference>
<evidence type="ECO:0000259" key="5">
    <source>
        <dbReference type="Pfam" id="PF01979"/>
    </source>
</evidence>
<evidence type="ECO:0000256" key="1">
    <source>
        <dbReference type="ARBA" id="ARBA00001947"/>
    </source>
</evidence>